<evidence type="ECO:0008006" key="3">
    <source>
        <dbReference type="Google" id="ProtNLM"/>
    </source>
</evidence>
<dbReference type="OrthoDB" id="3689408at2"/>
<keyword evidence="2" id="KW-1185">Reference proteome</keyword>
<gene>
    <name evidence="1" type="ORF">FB476_1034</name>
</gene>
<dbReference type="RefSeq" id="WP_141817827.1">
    <property type="nucleotide sequence ID" value="NZ_VFPU01000001.1"/>
</dbReference>
<accession>A0A543KM72</accession>
<proteinExistence type="predicted"/>
<dbReference type="AlphaFoldDB" id="A0A543KM72"/>
<name>A0A543KM72_9MICO</name>
<reference evidence="1 2" key="1">
    <citation type="submission" date="2019-06" db="EMBL/GenBank/DDBJ databases">
        <title>Sequencing the genomes of 1000 actinobacteria strains.</title>
        <authorList>
            <person name="Klenk H.-P."/>
        </authorList>
    </citation>
    <scope>NUCLEOTIDE SEQUENCE [LARGE SCALE GENOMIC DNA]</scope>
    <source>
        <strain evidence="1 2">DSM 12362</strain>
    </source>
</reference>
<dbReference type="EMBL" id="VFPU01000001">
    <property type="protein sequence ID" value="TQM96170.1"/>
    <property type="molecule type" value="Genomic_DNA"/>
</dbReference>
<sequence length="161" mass="17216">MNMTDTGLEPLDSTDEAILRELRETASRLDPCPAHLTDRIAFALTVRALQAEVAELTSQAELVSRALAAEEPAQATTITYSTDSTSIMVSVSYDATGRARLDGWLTCGPGEVELDLGGHGTRSTTADQDGRFVLADLPHGPAHLLVRPDQGRAVVTPQFTL</sequence>
<organism evidence="1 2">
    <name type="scientific">Ornithinimicrobium humiphilum</name>
    <dbReference type="NCBI Taxonomy" id="125288"/>
    <lineage>
        <taxon>Bacteria</taxon>
        <taxon>Bacillati</taxon>
        <taxon>Actinomycetota</taxon>
        <taxon>Actinomycetes</taxon>
        <taxon>Micrococcales</taxon>
        <taxon>Ornithinimicrobiaceae</taxon>
        <taxon>Ornithinimicrobium</taxon>
    </lineage>
</organism>
<protein>
    <recommendedName>
        <fullName evidence="3">Carboxypeptidase regulatory-like domain-containing protein</fullName>
    </recommendedName>
</protein>
<evidence type="ECO:0000313" key="1">
    <source>
        <dbReference type="EMBL" id="TQM96170.1"/>
    </source>
</evidence>
<dbReference type="Proteomes" id="UP000315133">
    <property type="component" value="Unassembled WGS sequence"/>
</dbReference>
<comment type="caution">
    <text evidence="1">The sequence shown here is derived from an EMBL/GenBank/DDBJ whole genome shotgun (WGS) entry which is preliminary data.</text>
</comment>
<evidence type="ECO:0000313" key="2">
    <source>
        <dbReference type="Proteomes" id="UP000315133"/>
    </source>
</evidence>